<dbReference type="NCBIfam" id="TIGR01536">
    <property type="entry name" value="asn_synth_AEB"/>
    <property type="match status" value="1"/>
</dbReference>
<feature type="binding site" evidence="9">
    <location>
        <position position="106"/>
    </location>
    <ligand>
        <name>L-glutamine</name>
        <dbReference type="ChEBI" id="CHEBI:58359"/>
    </ligand>
</feature>
<dbReference type="InterPro" id="IPR014729">
    <property type="entry name" value="Rossmann-like_a/b/a_fold"/>
</dbReference>
<keyword evidence="13" id="KW-1185">Reference proteome</keyword>
<comment type="similarity">
    <text evidence="2">Belongs to the asparagine synthetase family.</text>
</comment>
<accession>A0A2N8KWG4</accession>
<dbReference type="GO" id="GO:0005524">
    <property type="term" value="F:ATP binding"/>
    <property type="evidence" value="ECO:0007669"/>
    <property type="project" value="UniProtKB-KW"/>
</dbReference>
<evidence type="ECO:0000256" key="1">
    <source>
        <dbReference type="ARBA" id="ARBA00005187"/>
    </source>
</evidence>
<comment type="catalytic activity">
    <reaction evidence="7">
        <text>L-aspartate + L-glutamine + ATP + H2O = L-asparagine + L-glutamate + AMP + diphosphate + H(+)</text>
        <dbReference type="Rhea" id="RHEA:12228"/>
        <dbReference type="ChEBI" id="CHEBI:15377"/>
        <dbReference type="ChEBI" id="CHEBI:15378"/>
        <dbReference type="ChEBI" id="CHEBI:29985"/>
        <dbReference type="ChEBI" id="CHEBI:29991"/>
        <dbReference type="ChEBI" id="CHEBI:30616"/>
        <dbReference type="ChEBI" id="CHEBI:33019"/>
        <dbReference type="ChEBI" id="CHEBI:58048"/>
        <dbReference type="ChEBI" id="CHEBI:58359"/>
        <dbReference type="ChEBI" id="CHEBI:456215"/>
        <dbReference type="EC" id="6.3.5.4"/>
    </reaction>
</comment>
<dbReference type="CDD" id="cd01991">
    <property type="entry name" value="Asn_synthase_B_C"/>
    <property type="match status" value="1"/>
</dbReference>
<dbReference type="InterPro" id="IPR033738">
    <property type="entry name" value="AsnB_N"/>
</dbReference>
<keyword evidence="5 9" id="KW-0067">ATP-binding</keyword>
<keyword evidence="6 8" id="KW-0315">Glutamine amidotransferase</keyword>
<name>A0A2N8KWG4_9BURK</name>
<dbReference type="InterPro" id="IPR017932">
    <property type="entry name" value="GATase_2_dom"/>
</dbReference>
<evidence type="ECO:0000256" key="3">
    <source>
        <dbReference type="ARBA" id="ARBA00012737"/>
    </source>
</evidence>
<evidence type="ECO:0000256" key="6">
    <source>
        <dbReference type="ARBA" id="ARBA00022962"/>
    </source>
</evidence>
<comment type="pathway">
    <text evidence="1">Amino-acid biosynthesis; L-asparagine biosynthesis; L-asparagine from L-aspartate (L-Gln route): step 1/1.</text>
</comment>
<gene>
    <name evidence="12" type="primary">asnB</name>
    <name evidence="12" type="ORF">C1O66_09740</name>
</gene>
<evidence type="ECO:0000259" key="11">
    <source>
        <dbReference type="PROSITE" id="PS51278"/>
    </source>
</evidence>
<organism evidence="12 13">
    <name type="scientific">Kinneretia aquatilis</name>
    <dbReference type="NCBI Taxonomy" id="2070761"/>
    <lineage>
        <taxon>Bacteria</taxon>
        <taxon>Pseudomonadati</taxon>
        <taxon>Pseudomonadota</taxon>
        <taxon>Betaproteobacteria</taxon>
        <taxon>Burkholderiales</taxon>
        <taxon>Sphaerotilaceae</taxon>
        <taxon>Roseateles</taxon>
    </lineage>
</organism>
<evidence type="ECO:0000313" key="13">
    <source>
        <dbReference type="Proteomes" id="UP000235916"/>
    </source>
</evidence>
<dbReference type="Gene3D" id="3.60.20.10">
    <property type="entry name" value="Glutamine Phosphoribosylpyrophosphate, subunit 1, domain 1"/>
    <property type="match status" value="1"/>
</dbReference>
<dbReference type="InterPro" id="IPR006426">
    <property type="entry name" value="Asn_synth_AEB"/>
</dbReference>
<dbReference type="EC" id="6.3.5.4" evidence="3"/>
<evidence type="ECO:0000256" key="2">
    <source>
        <dbReference type="ARBA" id="ARBA00005752"/>
    </source>
</evidence>
<evidence type="ECO:0000256" key="10">
    <source>
        <dbReference type="PIRSR" id="PIRSR001589-3"/>
    </source>
</evidence>
<dbReference type="EMBL" id="POSP01000003">
    <property type="protein sequence ID" value="PND37780.1"/>
    <property type="molecule type" value="Genomic_DNA"/>
</dbReference>
<evidence type="ECO:0000256" key="7">
    <source>
        <dbReference type="ARBA" id="ARBA00048741"/>
    </source>
</evidence>
<dbReference type="GO" id="GO:0004066">
    <property type="term" value="F:asparagine synthase (glutamine-hydrolyzing) activity"/>
    <property type="evidence" value="ECO:0007669"/>
    <property type="project" value="UniProtKB-EC"/>
</dbReference>
<dbReference type="AlphaFoldDB" id="A0A2N8KWG4"/>
<dbReference type="GO" id="GO:0006529">
    <property type="term" value="P:asparagine biosynthetic process"/>
    <property type="evidence" value="ECO:0007669"/>
    <property type="project" value="UniProtKB-KW"/>
</dbReference>
<dbReference type="PANTHER" id="PTHR43284:SF1">
    <property type="entry name" value="ASPARAGINE SYNTHETASE"/>
    <property type="match status" value="1"/>
</dbReference>
<dbReference type="PANTHER" id="PTHR43284">
    <property type="entry name" value="ASPARAGINE SYNTHETASE (GLUTAMINE-HYDROLYZING)"/>
    <property type="match status" value="1"/>
</dbReference>
<keyword evidence="4 9" id="KW-0547">Nucleotide-binding</keyword>
<sequence length="647" mass="72119">MCGIAGFTALNRDSFESAEAILLGQLDRIARRGPDSQGAWFDRHLGVALGHRRLAIVELSSAGHQPMISPGERYVITYNGEIYNHHEIRESLTQQNRAPVWRGHSDTETLIAAIEAWGIQAALSRCVGMFSFALLDRQEGRLYLARDRFGEKPLYYGISGQGKNHRFVFASELSAITTVPGFNTSLNPVAIGGLLQFGYIGAPETIYEKVHQLSPASLLELDLASGAMTVRSYWDPIAAALQARQNPFKGNDTDAIDALDAVLGRAIEDQMVADVPLGAFLSGGIDSTTVVAMMARRSPKRVRTFTIGFHEAAHNEAPFAREVARHLGTEHTEHYLSDQEALDIIPKLPEIYSEPFGDSSQIPTYLVAKLARQHVAVSLSGDAGDELFAGYNRYMFANSTWRKLQRIPGPLRRGAAQILACASHTTLENLGKGYHAIASNRAGISNFPDKATKAIRVLGARHAEDLYHGAVSFWHPSPMIGYDRQHQAIQMRHGLGAVESMMLMDTVNYLPGDILHKVDRACMGVSLEGRIPFLDHRVYEFAWSLPMNYKIRDGQSKWLLRRLLDRHVPRSLMERPKMGFALPLAAWLRGPLRPWAEHLLSEHSLREVPGLDGARVISAWRIHLEGRRNMTEQLWPILSLQAWRQAR</sequence>
<protein>
    <recommendedName>
        <fullName evidence="3">asparagine synthase (glutamine-hydrolyzing)</fullName>
        <ecNumber evidence="3">6.3.5.4</ecNumber>
    </recommendedName>
</protein>
<evidence type="ECO:0000256" key="8">
    <source>
        <dbReference type="PIRSR" id="PIRSR001589-1"/>
    </source>
</evidence>
<dbReference type="PIRSF" id="PIRSF001589">
    <property type="entry name" value="Asn_synthetase_glu-h"/>
    <property type="match status" value="1"/>
</dbReference>
<evidence type="ECO:0000256" key="4">
    <source>
        <dbReference type="ARBA" id="ARBA00022741"/>
    </source>
</evidence>
<reference evidence="12 13" key="1">
    <citation type="submission" date="2018-01" db="EMBL/GenBank/DDBJ databases">
        <title>Draft genome sequence of Paucibacter aquatile CR182 isolated from freshwater of the Nakdong River.</title>
        <authorList>
            <person name="Choi A."/>
            <person name="Chung E.J."/>
        </authorList>
    </citation>
    <scope>NUCLEOTIDE SEQUENCE [LARGE SCALE GENOMIC DNA]</scope>
    <source>
        <strain evidence="12 13">CR182</strain>
    </source>
</reference>
<feature type="site" description="Important for beta-aspartyl-AMP intermediate formation" evidence="10">
    <location>
        <position position="382"/>
    </location>
</feature>
<dbReference type="Gene3D" id="3.40.50.620">
    <property type="entry name" value="HUPs"/>
    <property type="match status" value="2"/>
</dbReference>
<keyword evidence="8" id="KW-0028">Amino-acid biosynthesis</keyword>
<dbReference type="InterPro" id="IPR001962">
    <property type="entry name" value="Asn_synthase"/>
</dbReference>
<evidence type="ECO:0000313" key="12">
    <source>
        <dbReference type="EMBL" id="PND37780.1"/>
    </source>
</evidence>
<dbReference type="GO" id="GO:0005829">
    <property type="term" value="C:cytosol"/>
    <property type="evidence" value="ECO:0007669"/>
    <property type="project" value="TreeGrafter"/>
</dbReference>
<dbReference type="Proteomes" id="UP000235916">
    <property type="component" value="Unassembled WGS sequence"/>
</dbReference>
<dbReference type="InterPro" id="IPR029055">
    <property type="entry name" value="Ntn_hydrolases_N"/>
</dbReference>
<dbReference type="Pfam" id="PF00733">
    <property type="entry name" value="Asn_synthase"/>
    <property type="match status" value="1"/>
</dbReference>
<feature type="domain" description="Glutamine amidotransferase type-2" evidence="11">
    <location>
        <begin position="2"/>
        <end position="224"/>
    </location>
</feature>
<feature type="active site" description="For GATase activity" evidence="8">
    <location>
        <position position="2"/>
    </location>
</feature>
<dbReference type="PROSITE" id="PS51278">
    <property type="entry name" value="GATASE_TYPE_2"/>
    <property type="match status" value="1"/>
</dbReference>
<dbReference type="InterPro" id="IPR051786">
    <property type="entry name" value="ASN_synthetase/amidase"/>
</dbReference>
<dbReference type="SUPFAM" id="SSF56235">
    <property type="entry name" value="N-terminal nucleophile aminohydrolases (Ntn hydrolases)"/>
    <property type="match status" value="1"/>
</dbReference>
<feature type="binding site" evidence="9">
    <location>
        <begin position="380"/>
        <end position="381"/>
    </location>
    <ligand>
        <name>ATP</name>
        <dbReference type="ChEBI" id="CHEBI:30616"/>
    </ligand>
</feature>
<dbReference type="OrthoDB" id="9763290at2"/>
<dbReference type="Pfam" id="PF13522">
    <property type="entry name" value="GATase_6"/>
    <property type="match status" value="1"/>
</dbReference>
<dbReference type="SUPFAM" id="SSF52402">
    <property type="entry name" value="Adenine nucleotide alpha hydrolases-like"/>
    <property type="match status" value="1"/>
</dbReference>
<evidence type="ECO:0000256" key="5">
    <source>
        <dbReference type="ARBA" id="ARBA00022840"/>
    </source>
</evidence>
<evidence type="ECO:0000256" key="9">
    <source>
        <dbReference type="PIRSR" id="PIRSR001589-2"/>
    </source>
</evidence>
<keyword evidence="8" id="KW-0061">Asparagine biosynthesis</keyword>
<dbReference type="RefSeq" id="WP_102767699.1">
    <property type="nucleotide sequence ID" value="NZ_POSP01000003.1"/>
</dbReference>
<comment type="caution">
    <text evidence="12">The sequence shown here is derived from an EMBL/GenBank/DDBJ whole genome shotgun (WGS) entry which is preliminary data.</text>
</comment>
<dbReference type="CDD" id="cd00712">
    <property type="entry name" value="AsnB"/>
    <property type="match status" value="1"/>
</dbReference>
<proteinExistence type="inferred from homology"/>
<feature type="binding site" evidence="9">
    <location>
        <position position="307"/>
    </location>
    <ligand>
        <name>ATP</name>
        <dbReference type="ChEBI" id="CHEBI:30616"/>
    </ligand>
</feature>